<evidence type="ECO:0000313" key="1">
    <source>
        <dbReference type="EMBL" id="KAI3719696.1"/>
    </source>
</evidence>
<gene>
    <name evidence="1" type="ORF">L6452_20598</name>
</gene>
<reference evidence="2" key="1">
    <citation type="journal article" date="2022" name="Mol. Ecol. Resour.">
        <title>The genomes of chicory, endive, great burdock and yacon provide insights into Asteraceae palaeo-polyploidization history and plant inulin production.</title>
        <authorList>
            <person name="Fan W."/>
            <person name="Wang S."/>
            <person name="Wang H."/>
            <person name="Wang A."/>
            <person name="Jiang F."/>
            <person name="Liu H."/>
            <person name="Zhao H."/>
            <person name="Xu D."/>
            <person name="Zhang Y."/>
        </authorList>
    </citation>
    <scope>NUCLEOTIDE SEQUENCE [LARGE SCALE GENOMIC DNA]</scope>
    <source>
        <strain evidence="2">cv. Niubang</strain>
    </source>
</reference>
<proteinExistence type="predicted"/>
<organism evidence="1 2">
    <name type="scientific">Arctium lappa</name>
    <name type="common">Greater burdock</name>
    <name type="synonym">Lappa major</name>
    <dbReference type="NCBI Taxonomy" id="4217"/>
    <lineage>
        <taxon>Eukaryota</taxon>
        <taxon>Viridiplantae</taxon>
        <taxon>Streptophyta</taxon>
        <taxon>Embryophyta</taxon>
        <taxon>Tracheophyta</taxon>
        <taxon>Spermatophyta</taxon>
        <taxon>Magnoliopsida</taxon>
        <taxon>eudicotyledons</taxon>
        <taxon>Gunneridae</taxon>
        <taxon>Pentapetalae</taxon>
        <taxon>asterids</taxon>
        <taxon>campanulids</taxon>
        <taxon>Asterales</taxon>
        <taxon>Asteraceae</taxon>
        <taxon>Carduoideae</taxon>
        <taxon>Cardueae</taxon>
        <taxon>Arctiinae</taxon>
        <taxon>Arctium</taxon>
    </lineage>
</organism>
<sequence length="93" mass="10568">MSWYLFVQWRFPVFPLLDSVIPPFFDGDISLPLATVGWFFEFIFGYLVWLSVSSATSKNVESGGFPCQQATTPEAVFHKHKLSSGASSYYIQF</sequence>
<dbReference type="EMBL" id="CM042052">
    <property type="protein sequence ID" value="KAI3719696.1"/>
    <property type="molecule type" value="Genomic_DNA"/>
</dbReference>
<keyword evidence="2" id="KW-1185">Reference proteome</keyword>
<dbReference type="Proteomes" id="UP001055879">
    <property type="component" value="Linkage Group LG06"/>
</dbReference>
<reference evidence="1 2" key="2">
    <citation type="journal article" date="2022" name="Mol. Ecol. Resour.">
        <title>The genomes of chicory, endive, great burdock and yacon provide insights into Asteraceae paleo-polyploidization history and plant inulin production.</title>
        <authorList>
            <person name="Fan W."/>
            <person name="Wang S."/>
            <person name="Wang H."/>
            <person name="Wang A."/>
            <person name="Jiang F."/>
            <person name="Liu H."/>
            <person name="Zhao H."/>
            <person name="Xu D."/>
            <person name="Zhang Y."/>
        </authorList>
    </citation>
    <scope>NUCLEOTIDE SEQUENCE [LARGE SCALE GENOMIC DNA]</scope>
    <source>
        <strain evidence="2">cv. Niubang</strain>
    </source>
</reference>
<accession>A0ACB9BD57</accession>
<name>A0ACB9BD57_ARCLA</name>
<protein>
    <submittedName>
        <fullName evidence="1">Uncharacterized protein</fullName>
    </submittedName>
</protein>
<comment type="caution">
    <text evidence="1">The sequence shown here is derived from an EMBL/GenBank/DDBJ whole genome shotgun (WGS) entry which is preliminary data.</text>
</comment>
<evidence type="ECO:0000313" key="2">
    <source>
        <dbReference type="Proteomes" id="UP001055879"/>
    </source>
</evidence>